<accession>A0ABX7X590</accession>
<name>A0ABX7X590_9GAMM</name>
<protein>
    <submittedName>
        <fullName evidence="1">Uncharacterized protein</fullName>
    </submittedName>
</protein>
<dbReference type="RefSeq" id="WP_210229126.1">
    <property type="nucleotide sequence ID" value="NZ_CP072800.1"/>
</dbReference>
<sequence length="85" mass="9338">MGNAITELLGIVVKRQVDSAAYAAVEEGLVSRLLDVRERLLAANLGEAIAARVGLTVNTKRVVKRPRWVQAHWQAPCQCACRPCR</sequence>
<evidence type="ECO:0000313" key="1">
    <source>
        <dbReference type="EMBL" id="QTR51054.1"/>
    </source>
</evidence>
<gene>
    <name evidence="1" type="ORF">J8380_05705</name>
</gene>
<keyword evidence="2" id="KW-1185">Reference proteome</keyword>
<reference evidence="1 2" key="1">
    <citation type="submission" date="2021-04" db="EMBL/GenBank/DDBJ databases">
        <title>Genomics, taxonomy and metabolism of representatives of sulfur bacteria of the genus Thiothrix: Thiothrix fructosivorans QT, Thiothrix unzii A1T and three new species, Thiothrix subterranea sp. nov., Thiothrix litoralis sp. nov. and 'Candidatus Thiothrix anitrata' sp. nov.</title>
        <authorList>
            <person name="Ravin N.V."/>
            <person name="Smolyakov D."/>
            <person name="Rudenko T.S."/>
            <person name="Mardanov A.V."/>
            <person name="Beletsky A.V."/>
            <person name="Markov N.D."/>
            <person name="Fomenkov A.I."/>
            <person name="Roberts R.J."/>
            <person name="Karnachuk O.V."/>
            <person name="Novikov A."/>
            <person name="Grabovich M.Y."/>
        </authorList>
    </citation>
    <scope>NUCLEOTIDE SEQUENCE [LARGE SCALE GENOMIC DNA]</scope>
    <source>
        <strain evidence="1 2">A52</strain>
    </source>
</reference>
<dbReference type="EMBL" id="CP072800">
    <property type="protein sequence ID" value="QTR51054.1"/>
    <property type="molecule type" value="Genomic_DNA"/>
</dbReference>
<organism evidence="1 2">
    <name type="scientific">Candidatus Thiothrix anitrata</name>
    <dbReference type="NCBI Taxonomy" id="2823902"/>
    <lineage>
        <taxon>Bacteria</taxon>
        <taxon>Pseudomonadati</taxon>
        <taxon>Pseudomonadota</taxon>
        <taxon>Gammaproteobacteria</taxon>
        <taxon>Thiotrichales</taxon>
        <taxon>Thiotrichaceae</taxon>
        <taxon>Thiothrix</taxon>
    </lineage>
</organism>
<evidence type="ECO:0000313" key="2">
    <source>
        <dbReference type="Proteomes" id="UP000672027"/>
    </source>
</evidence>
<dbReference type="Proteomes" id="UP000672027">
    <property type="component" value="Chromosome"/>
</dbReference>
<proteinExistence type="predicted"/>